<gene>
    <name evidence="12 14" type="ORF">P152DRAFT_483441</name>
</gene>
<evidence type="ECO:0000313" key="14">
    <source>
        <dbReference type="RefSeq" id="XP_033532765.1"/>
    </source>
</evidence>
<dbReference type="GeneID" id="54422513"/>
<evidence type="ECO:0000256" key="1">
    <source>
        <dbReference type="ARBA" id="ARBA00004584"/>
    </source>
</evidence>
<feature type="region of interest" description="Disordered" evidence="9">
    <location>
        <begin position="259"/>
        <end position="561"/>
    </location>
</feature>
<evidence type="ECO:0000256" key="8">
    <source>
        <dbReference type="ARBA" id="ARBA00023328"/>
    </source>
</evidence>
<dbReference type="InterPro" id="IPR011515">
    <property type="entry name" value="Shugoshin_C"/>
</dbReference>
<dbReference type="OrthoDB" id="5394106at2759"/>
<evidence type="ECO:0000256" key="6">
    <source>
        <dbReference type="ARBA" id="ARBA00023054"/>
    </source>
</evidence>
<keyword evidence="4" id="KW-0132">Cell division</keyword>
<evidence type="ECO:0000256" key="7">
    <source>
        <dbReference type="ARBA" id="ARBA00023306"/>
    </source>
</evidence>
<feature type="domain" description="Shugoshin N-terminal coiled-coil" evidence="11">
    <location>
        <begin position="17"/>
        <end position="60"/>
    </location>
</feature>
<evidence type="ECO:0000256" key="9">
    <source>
        <dbReference type="SAM" id="MobiDB-lite"/>
    </source>
</evidence>
<reference evidence="12 14" key="1">
    <citation type="submission" date="2020-01" db="EMBL/GenBank/DDBJ databases">
        <authorList>
            <consortium name="DOE Joint Genome Institute"/>
            <person name="Haridas S."/>
            <person name="Albert R."/>
            <person name="Binder M."/>
            <person name="Bloem J."/>
            <person name="Labutti K."/>
            <person name="Salamov A."/>
            <person name="Andreopoulos B."/>
            <person name="Baker S.E."/>
            <person name="Barry K."/>
            <person name="Bills G."/>
            <person name="Bluhm B.H."/>
            <person name="Cannon C."/>
            <person name="Castanera R."/>
            <person name="Culley D.E."/>
            <person name="Daum C."/>
            <person name="Ezra D."/>
            <person name="Gonzalez J.B."/>
            <person name="Henrissat B."/>
            <person name="Kuo A."/>
            <person name="Liang C."/>
            <person name="Lipzen A."/>
            <person name="Lutzoni F."/>
            <person name="Magnuson J."/>
            <person name="Mondo S."/>
            <person name="Nolan M."/>
            <person name="Ohm R."/>
            <person name="Pangilinan J."/>
            <person name="Park H.-J."/>
            <person name="Ramirez L."/>
            <person name="Alfaro M."/>
            <person name="Sun H."/>
            <person name="Tritt A."/>
            <person name="Yoshinaga Y."/>
            <person name="Zwiers L.-H."/>
            <person name="Turgeon B.G."/>
            <person name="Goodwin S.B."/>
            <person name="Spatafora J.W."/>
            <person name="Crous P.W."/>
            <person name="Grigoriev I.V."/>
        </authorList>
    </citation>
    <scope>NUCLEOTIDE SEQUENCE</scope>
    <source>
        <strain evidence="12 14">CBS 781.70</strain>
    </source>
</reference>
<feature type="compositionally biased region" description="Basic and acidic residues" evidence="9">
    <location>
        <begin position="681"/>
        <end position="692"/>
    </location>
</feature>
<feature type="compositionally biased region" description="Basic and acidic residues" evidence="9">
    <location>
        <begin position="259"/>
        <end position="271"/>
    </location>
</feature>
<evidence type="ECO:0000313" key="13">
    <source>
        <dbReference type="Proteomes" id="UP000504638"/>
    </source>
</evidence>
<evidence type="ECO:0000256" key="4">
    <source>
        <dbReference type="ARBA" id="ARBA00022618"/>
    </source>
</evidence>
<feature type="region of interest" description="Disordered" evidence="9">
    <location>
        <begin position="611"/>
        <end position="785"/>
    </location>
</feature>
<feature type="compositionally biased region" description="Basic and acidic residues" evidence="9">
    <location>
        <begin position="625"/>
        <end position="638"/>
    </location>
</feature>
<keyword evidence="13" id="KW-1185">Reference proteome</keyword>
<proteinExistence type="inferred from homology"/>
<feature type="region of interest" description="Disordered" evidence="9">
    <location>
        <begin position="199"/>
        <end position="218"/>
    </location>
</feature>
<protein>
    <recommendedName>
        <fullName evidence="15">Shugoshin</fullName>
    </recommendedName>
</protein>
<evidence type="ECO:0000259" key="11">
    <source>
        <dbReference type="Pfam" id="PF07558"/>
    </source>
</evidence>
<dbReference type="Pfam" id="PF07557">
    <property type="entry name" value="Shugoshin_C"/>
    <property type="match status" value="1"/>
</dbReference>
<feature type="domain" description="Shugoshin C-terminal" evidence="10">
    <location>
        <begin position="499"/>
        <end position="522"/>
    </location>
</feature>
<dbReference type="GO" id="GO:0005634">
    <property type="term" value="C:nucleus"/>
    <property type="evidence" value="ECO:0007669"/>
    <property type="project" value="InterPro"/>
</dbReference>
<dbReference type="EMBL" id="ML975163">
    <property type="protein sequence ID" value="KAF1811134.1"/>
    <property type="molecule type" value="Genomic_DNA"/>
</dbReference>
<name>A0A6G1FZB5_9PEZI</name>
<accession>A0A6G1FZB5</accession>
<feature type="compositionally biased region" description="Polar residues" evidence="9">
    <location>
        <begin position="291"/>
        <end position="308"/>
    </location>
</feature>
<evidence type="ECO:0000256" key="2">
    <source>
        <dbReference type="ARBA" id="ARBA00010845"/>
    </source>
</evidence>
<reference evidence="14" key="2">
    <citation type="submission" date="2020-04" db="EMBL/GenBank/DDBJ databases">
        <authorList>
            <consortium name="NCBI Genome Project"/>
        </authorList>
    </citation>
    <scope>NUCLEOTIDE SEQUENCE</scope>
    <source>
        <strain evidence="14">CBS 781.70</strain>
    </source>
</reference>
<feature type="compositionally biased region" description="Pro residues" evidence="9">
    <location>
        <begin position="423"/>
        <end position="435"/>
    </location>
</feature>
<dbReference type="InterPro" id="IPR011516">
    <property type="entry name" value="Shugoshin_N"/>
</dbReference>
<sequence length="785" mass="85251">MARLNDPPAPAESVESLKKRFIRQNRELAKTNSTQSIRIRNLESETSRLLTENLSLRSQIAHLETTVSDLQSTTAATALHTTRSLLESKLSELSSLICTLGQPDHTRPARRRSSYKPLAEKPSPTARQQWREETQMPTIVEGKYFPRWTMDAGEMLALQEQELENERQQQLQVNFLAEGSSQDSPDLGPPPVAHFDEVGPIGFDPGREATAGVDGAGDEEEVKLATGALGVNLETRRRRRESGKIDVRRLTVFLEKESGDGEIGERRKEGDASGAVQQVARPGKRKFGSGDSETGLKTNNASHPTPSQDEFRFNRKSQADTPAAPENREIDSNEDLAVPLRRVLKNKSTNDDIINSPKKLRGSILEGKPTSNPTVPTLTTRKPALSARETAARSRLTPKSRDPPSLPARRSRAPDPSQLVIPEPIPLPTTQPQPSPAVTRIDPPTTLSAPLHSTEKSLDPLPPKTPFLPSDLLSPLTDTSDPSARDTPPPGDLGFSSASRPSRRARPQVNYAEPSLNKKMRRAGEKVDAVAAGANGLRDSSASESERRSVSTESERKERKVCVKWEDEVDEGWRDFPDVTDADGGKTKLEKLAEAEAQAAVEAVEQATAECRAGSPLGRKTAPTRGKEPGAAKMEDGKPLTTVAAVVNAARKRREQAAGGRGSGGTRPRSSRFHYPVASTKSDETNEREKDPLAVFEFTDSSSPPRPLGAPAATPGIQPSGSSKGRVSRRHSSMAGLSNDATKGGRSEPSRAPSSRTTRERPSSRTAMNDDDGGKISTRRRSMLL</sequence>
<keyword evidence="7" id="KW-0131">Cell cycle</keyword>
<dbReference type="Pfam" id="PF07558">
    <property type="entry name" value="Shugoshin_N"/>
    <property type="match status" value="1"/>
</dbReference>
<evidence type="ECO:0000259" key="10">
    <source>
        <dbReference type="Pfam" id="PF07557"/>
    </source>
</evidence>
<keyword evidence="8" id="KW-0137">Centromere</keyword>
<evidence type="ECO:0000313" key="12">
    <source>
        <dbReference type="EMBL" id="KAF1811134.1"/>
    </source>
</evidence>
<dbReference type="RefSeq" id="XP_033532765.1">
    <property type="nucleotide sequence ID" value="XM_033681943.1"/>
</dbReference>
<feature type="region of interest" description="Disordered" evidence="9">
    <location>
        <begin position="103"/>
        <end position="129"/>
    </location>
</feature>
<comment type="similarity">
    <text evidence="2">Belongs to the shugoshin family.</text>
</comment>
<evidence type="ECO:0000256" key="3">
    <source>
        <dbReference type="ARBA" id="ARBA00022454"/>
    </source>
</evidence>
<organism evidence="12">
    <name type="scientific">Eremomyces bilateralis CBS 781.70</name>
    <dbReference type="NCBI Taxonomy" id="1392243"/>
    <lineage>
        <taxon>Eukaryota</taxon>
        <taxon>Fungi</taxon>
        <taxon>Dikarya</taxon>
        <taxon>Ascomycota</taxon>
        <taxon>Pezizomycotina</taxon>
        <taxon>Dothideomycetes</taxon>
        <taxon>Dothideomycetes incertae sedis</taxon>
        <taxon>Eremomycetales</taxon>
        <taxon>Eremomycetaceae</taxon>
        <taxon>Eremomyces</taxon>
    </lineage>
</organism>
<evidence type="ECO:0008006" key="15">
    <source>
        <dbReference type="Google" id="ProtNLM"/>
    </source>
</evidence>
<feature type="compositionally biased region" description="Polar residues" evidence="9">
    <location>
        <begin position="369"/>
        <end position="380"/>
    </location>
</feature>
<dbReference type="GO" id="GO:0000779">
    <property type="term" value="C:condensed chromosome, centromeric region"/>
    <property type="evidence" value="ECO:0007669"/>
    <property type="project" value="UniProtKB-ARBA"/>
</dbReference>
<dbReference type="GO" id="GO:0045132">
    <property type="term" value="P:meiotic chromosome segregation"/>
    <property type="evidence" value="ECO:0007669"/>
    <property type="project" value="InterPro"/>
</dbReference>
<comment type="subcellular location">
    <subcellularLocation>
        <location evidence="1">Chromosome</location>
        <location evidence="1">Centromere</location>
    </subcellularLocation>
</comment>
<keyword evidence="3" id="KW-0158">Chromosome</keyword>
<feature type="compositionally biased region" description="Basic and acidic residues" evidence="9">
    <location>
        <begin position="544"/>
        <end position="561"/>
    </location>
</feature>
<dbReference type="AlphaFoldDB" id="A0A6G1FZB5"/>
<evidence type="ECO:0000256" key="5">
    <source>
        <dbReference type="ARBA" id="ARBA00022829"/>
    </source>
</evidence>
<dbReference type="GO" id="GO:0051301">
    <property type="term" value="P:cell division"/>
    <property type="evidence" value="ECO:0007669"/>
    <property type="project" value="UniProtKB-KW"/>
</dbReference>
<keyword evidence="6" id="KW-0175">Coiled coil</keyword>
<keyword evidence="5" id="KW-0159">Chromosome partition</keyword>
<reference evidence="14" key="3">
    <citation type="submission" date="2025-04" db="UniProtKB">
        <authorList>
            <consortium name="RefSeq"/>
        </authorList>
    </citation>
    <scope>IDENTIFICATION</scope>
    <source>
        <strain evidence="14">CBS 781.70</strain>
    </source>
</reference>
<dbReference type="Proteomes" id="UP000504638">
    <property type="component" value="Unplaced"/>
</dbReference>